<dbReference type="AlphaFoldDB" id="A0A1G7APH5"/>
<dbReference type="STRING" id="69960.SAMN05421720_10439"/>
<dbReference type="OrthoDB" id="9775975at2"/>
<evidence type="ECO:0000313" key="3">
    <source>
        <dbReference type="Proteomes" id="UP000199412"/>
    </source>
</evidence>
<reference evidence="2 3" key="1">
    <citation type="submission" date="2016-10" db="EMBL/GenBank/DDBJ databases">
        <authorList>
            <person name="de Groot N.N."/>
        </authorList>
    </citation>
    <scope>NUCLEOTIDE SEQUENCE [LARGE SCALE GENOMIC DNA]</scope>
    <source>
        <strain evidence="2 3">ATCC 700224</strain>
    </source>
</reference>
<evidence type="ECO:0000256" key="1">
    <source>
        <dbReference type="SAM" id="Phobius"/>
    </source>
</evidence>
<feature type="transmembrane region" description="Helical" evidence="1">
    <location>
        <begin position="81"/>
        <end position="105"/>
    </location>
</feature>
<dbReference type="Proteomes" id="UP000199412">
    <property type="component" value="Unassembled WGS sequence"/>
</dbReference>
<feature type="transmembrane region" description="Helical" evidence="1">
    <location>
        <begin position="39"/>
        <end position="60"/>
    </location>
</feature>
<dbReference type="RefSeq" id="WP_092784198.1">
    <property type="nucleotide sequence ID" value="NZ_FNAP01000004.1"/>
</dbReference>
<name>A0A1G7APH5_9PROT</name>
<evidence type="ECO:0008006" key="4">
    <source>
        <dbReference type="Google" id="ProtNLM"/>
    </source>
</evidence>
<feature type="transmembrane region" description="Helical" evidence="1">
    <location>
        <begin position="330"/>
        <end position="356"/>
    </location>
</feature>
<feature type="transmembrane region" description="Helical" evidence="1">
    <location>
        <begin position="153"/>
        <end position="173"/>
    </location>
</feature>
<dbReference type="PANTHER" id="PTHR38592">
    <property type="entry name" value="BLL4819 PROTEIN"/>
    <property type="match status" value="1"/>
</dbReference>
<protein>
    <recommendedName>
        <fullName evidence="4">OpgC protein</fullName>
    </recommendedName>
</protein>
<sequence length="374" mass="41960">MSKRDLALDALRGLFIFIITVDHMQGIIVYFTWQTFGFASALPGFLFLSGYLVARVYGGLMLRRGVLSGLRKMALRVWKIYLWHAASVLVVVGGTMALAWVGLGIEHRMATLQSLAGLLMLEHLNAYFNILPLYLFFLALAALLLLLFSRYPLLMAVTGVLIWALAPVVPSVLHPWGSTALLQPLSWQVVFTLGLALGLFQVQGGHFRSPPWLTMIAAGLALLFFALRWHILEFEDVGLDPGLFERDALGVGRLLNILCLIVLITWAWPRLKPWLERRRLLVMVGQASLAAFSLQIMIVYYLGMIRRGLVPYTRPGFQDLVRLDVDWPSVVYLLMFDGLSVFLVALSTSCVGFMAIPLRFKRSPSPERERGVRA</sequence>
<feature type="transmembrane region" description="Helical" evidence="1">
    <location>
        <begin position="212"/>
        <end position="231"/>
    </location>
</feature>
<feature type="transmembrane region" description="Helical" evidence="1">
    <location>
        <begin position="12"/>
        <end position="33"/>
    </location>
</feature>
<dbReference type="Pfam" id="PF10129">
    <property type="entry name" value="OpgC_C"/>
    <property type="match status" value="1"/>
</dbReference>
<feature type="transmembrane region" description="Helical" evidence="1">
    <location>
        <begin position="185"/>
        <end position="200"/>
    </location>
</feature>
<keyword evidence="1" id="KW-0812">Transmembrane</keyword>
<feature type="transmembrane region" description="Helical" evidence="1">
    <location>
        <begin position="280"/>
        <end position="302"/>
    </location>
</feature>
<dbReference type="EMBL" id="FNAP01000004">
    <property type="protein sequence ID" value="SDE16824.1"/>
    <property type="molecule type" value="Genomic_DNA"/>
</dbReference>
<gene>
    <name evidence="2" type="ORF">SAMN05421720_10439</name>
</gene>
<organism evidence="2 3">
    <name type="scientific">Rhodospira trueperi</name>
    <dbReference type="NCBI Taxonomy" id="69960"/>
    <lineage>
        <taxon>Bacteria</taxon>
        <taxon>Pseudomonadati</taxon>
        <taxon>Pseudomonadota</taxon>
        <taxon>Alphaproteobacteria</taxon>
        <taxon>Rhodospirillales</taxon>
        <taxon>Rhodospirillaceae</taxon>
        <taxon>Rhodospira</taxon>
    </lineage>
</organism>
<dbReference type="PANTHER" id="PTHR38592:SF3">
    <property type="entry name" value="BLL4819 PROTEIN"/>
    <property type="match status" value="1"/>
</dbReference>
<feature type="transmembrane region" description="Helical" evidence="1">
    <location>
        <begin position="125"/>
        <end position="146"/>
    </location>
</feature>
<proteinExistence type="predicted"/>
<feature type="transmembrane region" description="Helical" evidence="1">
    <location>
        <begin position="251"/>
        <end position="268"/>
    </location>
</feature>
<keyword evidence="1" id="KW-1133">Transmembrane helix</keyword>
<keyword evidence="3" id="KW-1185">Reference proteome</keyword>
<accession>A0A1G7APH5</accession>
<keyword evidence="1" id="KW-0472">Membrane</keyword>
<dbReference type="InterPro" id="IPR014550">
    <property type="entry name" value="UCP028704_OpgC"/>
</dbReference>
<evidence type="ECO:0000313" key="2">
    <source>
        <dbReference type="EMBL" id="SDE16824.1"/>
    </source>
</evidence>